<reference evidence="3 4" key="2">
    <citation type="submission" date="2024-03" db="EMBL/GenBank/DDBJ databases">
        <title>The Genome Sequence of Enterococcus sp. DIV1094.</title>
        <authorList>
            <consortium name="The Broad Institute Genomics Platform"/>
            <consortium name="The Broad Institute Microbial Omics Core"/>
            <consortium name="The Broad Institute Genomic Center for Infectious Diseases"/>
            <person name="Earl A."/>
            <person name="Manson A."/>
            <person name="Gilmore M."/>
            <person name="Schwartman J."/>
            <person name="Shea T."/>
            <person name="Abouelleil A."/>
            <person name="Cao P."/>
            <person name="Chapman S."/>
            <person name="Cusick C."/>
            <person name="Young S."/>
            <person name="Neafsey D."/>
            <person name="Nusbaum C."/>
            <person name="Birren B."/>
        </authorList>
    </citation>
    <scope>NUCLEOTIDE SEQUENCE [LARGE SCALE GENOMIC DNA]</scope>
    <source>
        <strain evidence="3 4">DIV1094</strain>
    </source>
</reference>
<sequence length="164" mass="19839">MRTINDNFKKLKEAEDRLNKLRKEFVKNEEELLKEIKLQKSYIEQFNSHDENVAIGMQLVEIRRYKEWEKELRSLLKFAIKTIEEGNLPVMLEEKEVFGYWYNEGFRSGHSRTIRRWCGQDYSHERAQIRFIDEMYESEYQLTSQDTLAVLAHLSHTLCQLEEK</sequence>
<dbReference type="RefSeq" id="WP_206856920.1">
    <property type="nucleotide sequence ID" value="NZ_CP147250.1"/>
</dbReference>
<keyword evidence="4" id="KW-1185">Reference proteome</keyword>
<feature type="coiled-coil region" evidence="1">
    <location>
        <begin position="4"/>
        <end position="31"/>
    </location>
</feature>
<dbReference type="Proteomes" id="UP000664360">
    <property type="component" value="Chromosome"/>
</dbReference>
<proteinExistence type="predicted"/>
<dbReference type="EMBL" id="CP147250">
    <property type="protein sequence ID" value="WYJ79042.1"/>
    <property type="molecule type" value="Genomic_DNA"/>
</dbReference>
<evidence type="ECO:0000313" key="4">
    <source>
        <dbReference type="Proteomes" id="UP000664360"/>
    </source>
</evidence>
<gene>
    <name evidence="2" type="ORF">DOK79_000549</name>
    <name evidence="3" type="ORF">DOK79_001097</name>
</gene>
<protein>
    <submittedName>
        <fullName evidence="3">Uncharacterized protein</fullName>
    </submittedName>
</protein>
<accession>A0ABZ2SVB9</accession>
<evidence type="ECO:0000313" key="3">
    <source>
        <dbReference type="EMBL" id="WYJ79557.1"/>
    </source>
</evidence>
<dbReference type="EMBL" id="CP147250">
    <property type="protein sequence ID" value="WYJ79557.1"/>
    <property type="molecule type" value="Genomic_DNA"/>
</dbReference>
<name>A0ABZ2SVB9_9ENTE</name>
<evidence type="ECO:0000256" key="1">
    <source>
        <dbReference type="SAM" id="Coils"/>
    </source>
</evidence>
<organism evidence="3 4">
    <name type="scientific">Candidatus Enterococcus mangumiae</name>
    <dbReference type="NCBI Taxonomy" id="2230878"/>
    <lineage>
        <taxon>Bacteria</taxon>
        <taxon>Bacillati</taxon>
        <taxon>Bacillota</taxon>
        <taxon>Bacilli</taxon>
        <taxon>Lactobacillales</taxon>
        <taxon>Enterococcaceae</taxon>
        <taxon>Enterococcus</taxon>
    </lineage>
</organism>
<reference evidence="3 4" key="1">
    <citation type="submission" date="2021-03" db="EMBL/GenBank/DDBJ databases">
        <authorList>
            <person name="Gilmore M.S."/>
            <person name="Schwartzman J."/>
            <person name="Van Tyne D."/>
            <person name="Martin M."/>
            <person name="Earl A.M."/>
            <person name="Manson A.L."/>
            <person name="Straub T."/>
            <person name="Salamzade R."/>
            <person name="Saavedra J."/>
            <person name="Lebreton F."/>
            <person name="Prichula J."/>
            <person name="Schaufler K."/>
            <person name="Gaca A."/>
            <person name="Sgardioli B."/>
            <person name="Wagenaar J."/>
            <person name="Strong T."/>
        </authorList>
    </citation>
    <scope>NUCLEOTIDE SEQUENCE [LARGE SCALE GENOMIC DNA]</scope>
    <source>
        <strain evidence="3 4">DIV1094</strain>
    </source>
</reference>
<evidence type="ECO:0000313" key="2">
    <source>
        <dbReference type="EMBL" id="WYJ79042.1"/>
    </source>
</evidence>
<keyword evidence="1" id="KW-0175">Coiled coil</keyword>